<dbReference type="HOGENOM" id="CLU_2825872_0_0_12"/>
<dbReference type="AlphaFoldDB" id="Q72RA6"/>
<gene>
    <name evidence="2" type="ordered locus">LIC_11842</name>
</gene>
<feature type="transmembrane region" description="Helical" evidence="1">
    <location>
        <begin position="6"/>
        <end position="22"/>
    </location>
</feature>
<keyword evidence="1" id="KW-0812">Transmembrane</keyword>
<keyword evidence="1" id="KW-0472">Membrane</keyword>
<dbReference type="EMBL" id="AE016823">
    <property type="protein sequence ID" value="AAS70428.1"/>
    <property type="molecule type" value="Genomic_DNA"/>
</dbReference>
<dbReference type="KEGG" id="lic:LIC_11842"/>
<keyword evidence="1" id="KW-1133">Transmembrane helix</keyword>
<protein>
    <submittedName>
        <fullName evidence="2">Uncharacterized protein</fullName>
    </submittedName>
</protein>
<sequence>MRREISFSYLFSGYYLSFPFFLNRKNRLNFEKNLRIFFTLENDLSCLILFPIYLQHFGSEEAFYWF</sequence>
<proteinExistence type="predicted"/>
<evidence type="ECO:0000256" key="1">
    <source>
        <dbReference type="SAM" id="Phobius"/>
    </source>
</evidence>
<reference evidence="2 3" key="1">
    <citation type="journal article" date="2004" name="J. Bacteriol.">
        <title>Comparative genomics of two Leptospira interrogans serovars reveals novel insights into physiology and pathogenesis.</title>
        <authorList>
            <person name="Nascimento A.L."/>
            <person name="Ko A.I."/>
            <person name="Martins E.A."/>
            <person name="Monteiro-Vitorello C.B."/>
            <person name="Ho P.L."/>
            <person name="Haake D.A."/>
            <person name="Verjovski-Almeida S."/>
            <person name="Hartskeerl R.A."/>
            <person name="Marques M.V."/>
            <person name="Oliveira M.C."/>
            <person name="Menck C.F."/>
            <person name="Leite L.C."/>
            <person name="Carrer H."/>
            <person name="Coutinho L.L."/>
            <person name="Degrave W.M."/>
            <person name="Dellagostin O.A."/>
            <person name="El-Dorry H."/>
            <person name="Ferro E.S."/>
            <person name="Ferro M.I."/>
            <person name="Furlan L.R."/>
            <person name="Gamberini M."/>
            <person name="Giglioti E.A."/>
            <person name="Goes-Neto A."/>
            <person name="Goldman G.H."/>
            <person name="Goldman M.H."/>
            <person name="Harakava R."/>
            <person name="Jeronimo S.M."/>
            <person name="Junqueira-De-Azevedo I.L."/>
            <person name="Kimura E.T."/>
            <person name="Kuramae E.E."/>
            <person name="Lemos E.G."/>
            <person name="Lemos M.V."/>
            <person name="Marino C.L."/>
            <person name="Nunes L.R."/>
            <person name="De Oliveira R.C."/>
            <person name="Pereira G.G."/>
            <person name="Reis M.S."/>
            <person name="Schriefer A."/>
            <person name="Siqueira W.J."/>
            <person name="Sommer P."/>
            <person name="Tsai S.M."/>
            <person name="Simpson A.J."/>
            <person name="Ferro J.A."/>
            <person name="Camargo L.E."/>
            <person name="Kitajima J.P."/>
            <person name="Setubal J.C."/>
            <person name="Van Sluys M.A."/>
        </authorList>
    </citation>
    <scope>NUCLEOTIDE SEQUENCE [LARGE SCALE GENOMIC DNA]</scope>
    <source>
        <strain evidence="2 3">Fiocruz L1-130</strain>
    </source>
</reference>
<evidence type="ECO:0000313" key="3">
    <source>
        <dbReference type="Proteomes" id="UP000007037"/>
    </source>
</evidence>
<dbReference type="Proteomes" id="UP000007037">
    <property type="component" value="Chromosome I"/>
</dbReference>
<evidence type="ECO:0000313" key="2">
    <source>
        <dbReference type="EMBL" id="AAS70428.1"/>
    </source>
</evidence>
<accession>Q72RA6</accession>
<name>Q72RA6_LEPIC</name>
<organism evidence="2 3">
    <name type="scientific">Leptospira interrogans serogroup Icterohaemorrhagiae serovar copenhageni (strain Fiocruz L1-130)</name>
    <dbReference type="NCBI Taxonomy" id="267671"/>
    <lineage>
        <taxon>Bacteria</taxon>
        <taxon>Pseudomonadati</taxon>
        <taxon>Spirochaetota</taxon>
        <taxon>Spirochaetia</taxon>
        <taxon>Leptospirales</taxon>
        <taxon>Leptospiraceae</taxon>
        <taxon>Leptospira</taxon>
    </lineage>
</organism>